<evidence type="ECO:0000256" key="2">
    <source>
        <dbReference type="ARBA" id="ARBA00022490"/>
    </source>
</evidence>
<dbReference type="STRING" id="341454.A0A4S2N8J8"/>
<feature type="compositionally biased region" description="Basic and acidic residues" evidence="4">
    <location>
        <begin position="424"/>
        <end position="448"/>
    </location>
</feature>
<feature type="domain" description="MIF4G" evidence="5">
    <location>
        <begin position="479"/>
        <end position="668"/>
    </location>
</feature>
<feature type="region of interest" description="Disordered" evidence="4">
    <location>
        <begin position="247"/>
        <end position="276"/>
    </location>
</feature>
<dbReference type="GO" id="GO:0005737">
    <property type="term" value="C:cytoplasm"/>
    <property type="evidence" value="ECO:0007669"/>
    <property type="project" value="UniProtKB-SubCell"/>
</dbReference>
<feature type="region of interest" description="Disordered" evidence="4">
    <location>
        <begin position="1041"/>
        <end position="1060"/>
    </location>
</feature>
<feature type="region of interest" description="Disordered" evidence="4">
    <location>
        <begin position="368"/>
        <end position="395"/>
    </location>
</feature>
<dbReference type="OrthoDB" id="27832at2759"/>
<evidence type="ECO:0000256" key="3">
    <source>
        <dbReference type="SAM" id="Coils"/>
    </source>
</evidence>
<dbReference type="Proteomes" id="UP000298138">
    <property type="component" value="Unassembled WGS sequence"/>
</dbReference>
<feature type="compositionally biased region" description="Basic and acidic residues" evidence="4">
    <location>
        <begin position="368"/>
        <end position="381"/>
    </location>
</feature>
<evidence type="ECO:0000313" key="6">
    <source>
        <dbReference type="EMBL" id="TGZ85719.1"/>
    </source>
</evidence>
<dbReference type="InterPro" id="IPR039762">
    <property type="entry name" value="Nmd2/UPF2"/>
</dbReference>
<feature type="region of interest" description="Disordered" evidence="4">
    <location>
        <begin position="1202"/>
        <end position="1241"/>
    </location>
</feature>
<dbReference type="SMART" id="SM00543">
    <property type="entry name" value="MIF4G"/>
    <property type="match status" value="2"/>
</dbReference>
<dbReference type="PANTHER" id="PTHR12839:SF7">
    <property type="entry name" value="REGULATOR OF NONSENSE TRANSCRIPTS 2"/>
    <property type="match status" value="1"/>
</dbReference>
<evidence type="ECO:0000313" key="7">
    <source>
        <dbReference type="Proteomes" id="UP000298138"/>
    </source>
</evidence>
<evidence type="ECO:0000259" key="5">
    <source>
        <dbReference type="SMART" id="SM00543"/>
    </source>
</evidence>
<feature type="region of interest" description="Disordered" evidence="4">
    <location>
        <begin position="177"/>
        <end position="198"/>
    </location>
</feature>
<dbReference type="FunFam" id="1.25.40.180:FF:000037">
    <property type="entry name" value="Nonsense-mediated mRNA decay factor (Upf2)"/>
    <property type="match status" value="1"/>
</dbReference>
<dbReference type="InterPro" id="IPR016024">
    <property type="entry name" value="ARM-type_fold"/>
</dbReference>
<accession>A0A4S2N8J8</accession>
<dbReference type="FunCoup" id="A0A4S2N8J8">
    <property type="interactions" value="998"/>
</dbReference>
<dbReference type="Pfam" id="PF04050">
    <property type="entry name" value="Upf2"/>
    <property type="match status" value="1"/>
</dbReference>
<feature type="region of interest" description="Disordered" evidence="4">
    <location>
        <begin position="424"/>
        <end position="465"/>
    </location>
</feature>
<dbReference type="Gene3D" id="1.25.40.180">
    <property type="match status" value="3"/>
</dbReference>
<feature type="region of interest" description="Disordered" evidence="4">
    <location>
        <begin position="1165"/>
        <end position="1188"/>
    </location>
</feature>
<dbReference type="SUPFAM" id="SSF48371">
    <property type="entry name" value="ARM repeat"/>
    <property type="match status" value="2"/>
</dbReference>
<comment type="subcellular location">
    <subcellularLocation>
        <location evidence="1">Cytoplasm</location>
    </subcellularLocation>
</comment>
<dbReference type="GO" id="GO:0003723">
    <property type="term" value="F:RNA binding"/>
    <property type="evidence" value="ECO:0007669"/>
    <property type="project" value="InterPro"/>
</dbReference>
<feature type="compositionally biased region" description="Acidic residues" evidence="4">
    <location>
        <begin position="924"/>
        <end position="959"/>
    </location>
</feature>
<feature type="coiled-coil region" evidence="3">
    <location>
        <begin position="1091"/>
        <end position="1121"/>
    </location>
</feature>
<feature type="domain" description="MIF4G" evidence="5">
    <location>
        <begin position="683"/>
        <end position="891"/>
    </location>
</feature>
<feature type="region of interest" description="Disordered" evidence="4">
    <location>
        <begin position="914"/>
        <end position="984"/>
    </location>
</feature>
<dbReference type="Gene3D" id="4.10.80.160">
    <property type="match status" value="1"/>
</dbReference>
<proteinExistence type="predicted"/>
<gene>
    <name evidence="6" type="ORF">EX30DRAFT_327015</name>
</gene>
<dbReference type="PANTHER" id="PTHR12839">
    <property type="entry name" value="NONSENSE-MEDIATED MRNA DECAY PROTEIN 2 UP-FRAMESHIFT SUPPRESSOR 2"/>
    <property type="match status" value="1"/>
</dbReference>
<dbReference type="InterPro" id="IPR003890">
    <property type="entry name" value="MIF4G-like_typ-3"/>
</dbReference>
<keyword evidence="3" id="KW-0175">Coiled coil</keyword>
<keyword evidence="2" id="KW-0963">Cytoplasm</keyword>
<reference evidence="6 7" key="1">
    <citation type="submission" date="2019-04" db="EMBL/GenBank/DDBJ databases">
        <title>Comparative genomics and transcriptomics to analyze fruiting body development in filamentous ascomycetes.</title>
        <authorList>
            <consortium name="DOE Joint Genome Institute"/>
            <person name="Lutkenhaus R."/>
            <person name="Traeger S."/>
            <person name="Breuer J."/>
            <person name="Kuo A."/>
            <person name="Lipzen A."/>
            <person name="Pangilinan J."/>
            <person name="Dilworth D."/>
            <person name="Sandor L."/>
            <person name="Poggeler S."/>
            <person name="Barry K."/>
            <person name="Grigoriev I.V."/>
            <person name="Nowrousian M."/>
        </authorList>
    </citation>
    <scope>NUCLEOTIDE SEQUENCE [LARGE SCALE GENOMIC DNA]</scope>
    <source>
        <strain evidence="6 7">CBS 389.68</strain>
    </source>
</reference>
<evidence type="ECO:0000256" key="1">
    <source>
        <dbReference type="ARBA" id="ARBA00004496"/>
    </source>
</evidence>
<evidence type="ECO:0000256" key="4">
    <source>
        <dbReference type="SAM" id="MobiDB-lite"/>
    </source>
</evidence>
<dbReference type="Pfam" id="PF02854">
    <property type="entry name" value="MIF4G"/>
    <property type="match status" value="2"/>
</dbReference>
<dbReference type="InterPro" id="IPR007193">
    <property type="entry name" value="Upf2/Nmd2_C"/>
</dbReference>
<dbReference type="GO" id="GO:0035145">
    <property type="term" value="C:exon-exon junction complex"/>
    <property type="evidence" value="ECO:0007669"/>
    <property type="project" value="TreeGrafter"/>
</dbReference>
<organism evidence="6 7">
    <name type="scientific">Ascodesmis nigricans</name>
    <dbReference type="NCBI Taxonomy" id="341454"/>
    <lineage>
        <taxon>Eukaryota</taxon>
        <taxon>Fungi</taxon>
        <taxon>Dikarya</taxon>
        <taxon>Ascomycota</taxon>
        <taxon>Pezizomycotina</taxon>
        <taxon>Pezizomycetes</taxon>
        <taxon>Pezizales</taxon>
        <taxon>Ascodesmidaceae</taxon>
        <taxon>Ascodesmis</taxon>
    </lineage>
</organism>
<dbReference type="AlphaFoldDB" id="A0A4S2N8J8"/>
<name>A0A4S2N8J8_9PEZI</name>
<dbReference type="FunFam" id="1.25.40.180:FF:000052">
    <property type="entry name" value="Nonsense-mediated mRNA decay factor"/>
    <property type="match status" value="1"/>
</dbReference>
<sequence length="1276" mass="144617">MSANTMSRQRKRELRELNKAAWTGDKSVFKLANSLDSSLKKNTAVIKRLRTSVNSETLSGLLKDIQTTSLEKYLPEIIAAVAEGLVKAKAADTVAIVEVVSALHQRFQEDFTPRLTFAIAKGLANPRAEALKNFTPEQREREEKERQARQRSLLRIGVELWLVGVLRTVQDAVGAEDVTGGKNGPTKTPTPTIRKKDDADAEPFPLEVLKELLGRDREHVMLPLVVLFIKNFAYDCLGVNVRNTTRKTVGEDGNTDIQPPGDDCEDGDSSTAPLVGQDANEAPLVTPELQQRFKNILTKYFDSVKAHIIRDHERLQAQNARNAEAYVRSGEIFEDRQATFERLMKIQEKLVSNSQALADALGVEMPELRDDKDEESKDSIIREGGSMFNREEGKSGIWEDEDQRRFYEDLVDLKIRVPPILLEDGKKKKQEGENTDPKPKQEEMKEEVNGEEAEQTEEEKKAAEEASMAIANKTIGAQVDALLLRLPELTNRDLIDQAAIDFCFLNSKASRNRLVRVLQEVPRSRQDLLPYYARLAATLNKYLPDIGKNLVDYLDKEFRGLQRRKEKDLYDSRARNARYLSELTKFGVVPEHVIFHCLKVAIEDFHRINIDIICHILENCGRYLLRNPETSPRMASFLETLKKKKDGVHLGPQERVAIENAFYYVNPPERPAIAQKQRSIMELFVRKLIYLDLTKRNYVKILKQLRKLHWDDPQVVTVLKKIFTKVWKVRYNNIHILAIIVGAIARYHQDWAYSVIDELLEQISVGLEENNFKHNQRRVALVKYLGELYNYKMIDSPVIFDALYRIVTFGHESGTPKPGVFCPLDPPDDFFRCRLVCALLDVCGGCFERGSAKKKLDFFLAFFQYYYYTKDPAPMDIEFLMQDTFAALRPNWAMHKNLEESAKAFEDAVAKSYTPIIDGQTAQEDNEDGSSSEDEDREVEPQDDGEDAREDEVDGEAGSEDGVAVEGDAEAEPQDSNSDSFGDDDLIVQKREQQLDPEEEAEFAREFAKVMQESLESRKFERKQVFDVPLPIRRAPTAGILTRENTIDDESAVTSSAEPEKKGMMMFSLLTKKGNRQTTKMLALPSDSGFAVAMKDKREKEQEEKRKIKELVMSYDRLEDSSDTDSLEKHGLANGYHVKIDNRAARAQPRNRKLSMSDVNWYDNTILPAPPTKSTHSKPCNPTKRRDSGRALLPKTKILSDSQHRPGNFLFGSTARPGHGKHMKKSAGDSSSPPPSTLGVTFDFDNGEWPVLMGHKNANGTPPTGRIIGRNVTTLV</sequence>
<dbReference type="InParanoid" id="A0A4S2N8J8"/>
<keyword evidence="7" id="KW-1185">Reference proteome</keyword>
<dbReference type="GO" id="GO:0000184">
    <property type="term" value="P:nuclear-transcribed mRNA catabolic process, nonsense-mediated decay"/>
    <property type="evidence" value="ECO:0007669"/>
    <property type="project" value="InterPro"/>
</dbReference>
<protein>
    <submittedName>
        <fullName evidence="6">ARM repeat-containing protein</fullName>
    </submittedName>
</protein>
<dbReference type="EMBL" id="ML220112">
    <property type="protein sequence ID" value="TGZ85719.1"/>
    <property type="molecule type" value="Genomic_DNA"/>
</dbReference>